<evidence type="ECO:0000256" key="2">
    <source>
        <dbReference type="ARBA" id="ARBA00022840"/>
    </source>
</evidence>
<evidence type="ECO:0000256" key="1">
    <source>
        <dbReference type="ARBA" id="ARBA00022741"/>
    </source>
</evidence>
<dbReference type="Proteomes" id="UP000747791">
    <property type="component" value="Unassembled WGS sequence"/>
</dbReference>
<reference evidence="3" key="1">
    <citation type="submission" date="2018-10" db="EMBL/GenBank/DDBJ databases">
        <title>Iterative Subtractive Binning of Freshwater Chronoseries Metagenomes Recovers Nearly Complete Genomes from over Four Hundred Novel Species.</title>
        <authorList>
            <person name="Rodriguez-R L.M."/>
            <person name="Tsementzi D."/>
            <person name="Luo C."/>
            <person name="Konstantinidis K.T."/>
        </authorList>
    </citation>
    <scope>NUCLEOTIDE SEQUENCE</scope>
    <source>
        <strain evidence="3">WB8_2A_004</strain>
    </source>
</reference>
<gene>
    <name evidence="3" type="primary">sufC</name>
    <name evidence="3" type="ORF">EBX74_02100</name>
</gene>
<dbReference type="InterPro" id="IPR027417">
    <property type="entry name" value="P-loop_NTPase"/>
</dbReference>
<dbReference type="InterPro" id="IPR010230">
    <property type="entry name" value="FeS-cluster_ATPase_SufC"/>
</dbReference>
<sequence length="69" mass="7776">ALKIVADGVNALRSPNRSFLIITHYQRLLDYIKPDFVHVMVNGSIVKTGCSKLAQELDKIGYKEFQKAI</sequence>
<dbReference type="GO" id="GO:0005524">
    <property type="term" value="F:ATP binding"/>
    <property type="evidence" value="ECO:0007669"/>
    <property type="project" value="UniProtKB-KW"/>
</dbReference>
<keyword evidence="2" id="KW-0067">ATP-binding</keyword>
<dbReference type="AlphaFoldDB" id="A0A966HPR5"/>
<dbReference type="PANTHER" id="PTHR43204">
    <property type="entry name" value="ABC TRANSPORTER I FAMILY MEMBER 6, CHLOROPLASTIC"/>
    <property type="match status" value="1"/>
</dbReference>
<keyword evidence="1" id="KW-0547">Nucleotide-binding</keyword>
<name>A0A966HPR5_9PROT</name>
<organism evidence="3 4">
    <name type="scientific">Candidatus Fonsibacter lacus</name>
    <dbReference type="NCBI Taxonomy" id="2576439"/>
    <lineage>
        <taxon>Bacteria</taxon>
        <taxon>Pseudomonadati</taxon>
        <taxon>Pseudomonadota</taxon>
        <taxon>Alphaproteobacteria</taxon>
        <taxon>Candidatus Pelagibacterales</taxon>
        <taxon>Candidatus Pelagibacterales incertae sedis</taxon>
        <taxon>Candidatus Fonsibacter</taxon>
    </lineage>
</organism>
<dbReference type="Gene3D" id="3.40.50.300">
    <property type="entry name" value="P-loop containing nucleotide triphosphate hydrolases"/>
    <property type="match status" value="1"/>
</dbReference>
<comment type="caution">
    <text evidence="3">The sequence shown here is derived from an EMBL/GenBank/DDBJ whole genome shotgun (WGS) entry which is preliminary data.</text>
</comment>
<protein>
    <submittedName>
        <fullName evidence="3">Fe-S cluster assembly ATPase SufC</fullName>
    </submittedName>
</protein>
<proteinExistence type="predicted"/>
<dbReference type="EMBL" id="RGOB01000043">
    <property type="protein sequence ID" value="NCU53083.1"/>
    <property type="molecule type" value="Genomic_DNA"/>
</dbReference>
<accession>A0A966HPR5</accession>
<evidence type="ECO:0000313" key="4">
    <source>
        <dbReference type="Proteomes" id="UP000747791"/>
    </source>
</evidence>
<feature type="non-terminal residue" evidence="3">
    <location>
        <position position="1"/>
    </location>
</feature>
<evidence type="ECO:0000313" key="3">
    <source>
        <dbReference type="EMBL" id="NCU53083.1"/>
    </source>
</evidence>
<dbReference type="PANTHER" id="PTHR43204:SF1">
    <property type="entry name" value="ABC TRANSPORTER I FAMILY MEMBER 6, CHLOROPLASTIC"/>
    <property type="match status" value="1"/>
</dbReference>
<dbReference type="SUPFAM" id="SSF52540">
    <property type="entry name" value="P-loop containing nucleoside triphosphate hydrolases"/>
    <property type="match status" value="1"/>
</dbReference>